<dbReference type="Gene3D" id="3.40.228.10">
    <property type="entry name" value="Dimethylsulfoxide Reductase, domain 2"/>
    <property type="match status" value="1"/>
</dbReference>
<dbReference type="GO" id="GO:0046872">
    <property type="term" value="F:metal ion binding"/>
    <property type="evidence" value="ECO:0007669"/>
    <property type="project" value="UniProtKB-KW"/>
</dbReference>
<dbReference type="Pfam" id="PF04879">
    <property type="entry name" value="Molybdop_Fe4S4"/>
    <property type="match status" value="1"/>
</dbReference>
<dbReference type="GO" id="GO:0051536">
    <property type="term" value="F:iron-sulfur cluster binding"/>
    <property type="evidence" value="ECO:0007669"/>
    <property type="project" value="UniProtKB-KW"/>
</dbReference>
<dbReference type="InterPro" id="IPR006963">
    <property type="entry name" value="Mopterin_OxRdtase_4Fe-4S_dom"/>
</dbReference>
<dbReference type="Pfam" id="PF01568">
    <property type="entry name" value="Molydop_binding"/>
    <property type="match status" value="1"/>
</dbReference>
<evidence type="ECO:0000259" key="5">
    <source>
        <dbReference type="PROSITE" id="PS51669"/>
    </source>
</evidence>
<dbReference type="Gene3D" id="2.20.25.90">
    <property type="entry name" value="ADC-like domains"/>
    <property type="match status" value="1"/>
</dbReference>
<accession>A0A0U1KWU6</accession>
<dbReference type="EMBL" id="CTRP01000006">
    <property type="protein sequence ID" value="CQR71920.1"/>
    <property type="molecule type" value="Genomic_DNA"/>
</dbReference>
<dbReference type="Proteomes" id="UP000049855">
    <property type="component" value="Unassembled WGS sequence"/>
</dbReference>
<evidence type="ECO:0000256" key="1">
    <source>
        <dbReference type="ARBA" id="ARBA00010312"/>
    </source>
</evidence>
<dbReference type="SUPFAM" id="SSF50692">
    <property type="entry name" value="ADC-like"/>
    <property type="match status" value="1"/>
</dbReference>
<sequence length="713" mass="78231">MSRKSRNHPAICGVCPGGCAIEATVENERLTEVKPLAGAPFGSLCVRGKHAAEVVYSPDRLKTPLLRTGARGEGKFRPASWDEALSLLTDKILAIRDDYGPQALVNHSGRGCFETSMDEIGSTSDAKASKLLLPLGSPNACGVGSVCFVAFGLLAPMTTLGVRGQMLVPDWDKNQTLVIWGTNPATDSPPFGYQRILKAQKRGMRVIVIDQMKSDMAARADQWIPVRSGTDGALALGMIRAMIKEGLYDQEFVDHWTVGFDELVKYVEDFSPEKVASITGVPVATMLSLARTIATTPTGLRLYTGLEYSNCGVQSIRAVYILWALAGKLDAPGGLLIETKSEPYASLPAIEMPKELPIGATEYPLFYKYTGCGHFMEFPKAVLEEKPYAVKGLINSGSSILTSYPQPALYEEAFRKLEFMAVVDRFMTRDALFADVVLPATTYFENTSYQHYPGYTRLRRQVISPVGEARNDLFIMAEIAKRLGYGHMYPQNEEEMLEMAFARNPELLAELKTSQDGVAVPKREQRYKKYELGLLRPDGKPGFDTPSGKLEIASSILAEHGYAALPEYIEPVEGPLGSPDVYCEYPLILNTGARIHSTFRSQHLNIPGLVKLQPRPAILIHPDDAKQRGITAGDKVTVKTRRGQVNLYACITDQVMQGSVEANMGGGTPSQAPEWRDANVNTICDFINRDPISGFPVFKTQLCQVEKAELALV</sequence>
<dbReference type="GO" id="GO:0016491">
    <property type="term" value="F:oxidoreductase activity"/>
    <property type="evidence" value="ECO:0007669"/>
    <property type="project" value="InterPro"/>
</dbReference>
<dbReference type="RefSeq" id="WP_021166914.1">
    <property type="nucleotide sequence ID" value="NZ_CTRP01000006.1"/>
</dbReference>
<dbReference type="InterPro" id="IPR050612">
    <property type="entry name" value="Prok_Mopterin_Oxidored"/>
</dbReference>
<dbReference type="AlphaFoldDB" id="A0A0U1KWU6"/>
<evidence type="ECO:0000256" key="4">
    <source>
        <dbReference type="ARBA" id="ARBA00023014"/>
    </source>
</evidence>
<feature type="domain" description="4Fe-4S Mo/W bis-MGD-type" evidence="5">
    <location>
        <begin position="5"/>
        <end position="59"/>
    </location>
</feature>
<reference evidence="7" key="1">
    <citation type="submission" date="2015-03" db="EMBL/GenBank/DDBJ databases">
        <authorList>
            <person name="Nijsse Bart"/>
        </authorList>
    </citation>
    <scope>NUCLEOTIDE SEQUENCE [LARGE SCALE GENOMIC DNA]</scope>
</reference>
<dbReference type="PANTHER" id="PTHR43742">
    <property type="entry name" value="TRIMETHYLAMINE-N-OXIDE REDUCTASE"/>
    <property type="match status" value="1"/>
</dbReference>
<evidence type="ECO:0000256" key="2">
    <source>
        <dbReference type="ARBA" id="ARBA00022723"/>
    </source>
</evidence>
<evidence type="ECO:0000313" key="6">
    <source>
        <dbReference type="EMBL" id="CQR71920.1"/>
    </source>
</evidence>
<keyword evidence="4" id="KW-0411">Iron-sulfur</keyword>
<keyword evidence="2" id="KW-0479">Metal-binding</keyword>
<dbReference type="GO" id="GO:0043546">
    <property type="term" value="F:molybdopterin cofactor binding"/>
    <property type="evidence" value="ECO:0007669"/>
    <property type="project" value="InterPro"/>
</dbReference>
<dbReference type="Pfam" id="PF00384">
    <property type="entry name" value="Molybdopterin"/>
    <property type="match status" value="1"/>
</dbReference>
<keyword evidence="3" id="KW-0408">Iron</keyword>
<dbReference type="SUPFAM" id="SSF53706">
    <property type="entry name" value="Formate dehydrogenase/DMSO reductase, domains 1-3"/>
    <property type="match status" value="1"/>
</dbReference>
<proteinExistence type="inferred from homology"/>
<dbReference type="SMART" id="SM00926">
    <property type="entry name" value="Molybdop_Fe4S4"/>
    <property type="match status" value="1"/>
</dbReference>
<dbReference type="Gene3D" id="3.40.50.740">
    <property type="match status" value="1"/>
</dbReference>
<dbReference type="PANTHER" id="PTHR43742:SF6">
    <property type="entry name" value="OXIDOREDUCTASE YYAE-RELATED"/>
    <property type="match status" value="1"/>
</dbReference>
<name>A0A0U1KWU6_9FIRM</name>
<protein>
    <submittedName>
        <fullName evidence="6">Anaerobic dehydrogenases, typically selenocysteine-containing</fullName>
    </submittedName>
</protein>
<dbReference type="InterPro" id="IPR006657">
    <property type="entry name" value="MoPterin_dinucl-bd_dom"/>
</dbReference>
<evidence type="ECO:0000256" key="3">
    <source>
        <dbReference type="ARBA" id="ARBA00023004"/>
    </source>
</evidence>
<comment type="similarity">
    <text evidence="1">Belongs to the prokaryotic molybdopterin-containing oxidoreductase family.</text>
</comment>
<evidence type="ECO:0000313" key="7">
    <source>
        <dbReference type="Proteomes" id="UP000049855"/>
    </source>
</evidence>
<keyword evidence="7" id="KW-1185">Reference proteome</keyword>
<dbReference type="InterPro" id="IPR009010">
    <property type="entry name" value="Asp_de-COase-like_dom_sf"/>
</dbReference>
<organism evidence="6 7">
    <name type="scientific">Sporomusa ovata</name>
    <dbReference type="NCBI Taxonomy" id="2378"/>
    <lineage>
        <taxon>Bacteria</taxon>
        <taxon>Bacillati</taxon>
        <taxon>Bacillota</taxon>
        <taxon>Negativicutes</taxon>
        <taxon>Selenomonadales</taxon>
        <taxon>Sporomusaceae</taxon>
        <taxon>Sporomusa</taxon>
    </lineage>
</organism>
<gene>
    <name evidence="6" type="ORF">SpAn4DRAFT_4982</name>
</gene>
<dbReference type="PROSITE" id="PS51669">
    <property type="entry name" value="4FE4S_MOW_BIS_MGD"/>
    <property type="match status" value="1"/>
</dbReference>
<dbReference type="InterPro" id="IPR006656">
    <property type="entry name" value="Mopterin_OxRdtase"/>
</dbReference>
<dbReference type="Gene3D" id="2.40.40.20">
    <property type="match status" value="1"/>
</dbReference>